<dbReference type="Proteomes" id="UP000693970">
    <property type="component" value="Unassembled WGS sequence"/>
</dbReference>
<evidence type="ECO:0000259" key="7">
    <source>
        <dbReference type="PROSITE" id="PS51471"/>
    </source>
</evidence>
<dbReference type="InterPro" id="IPR005123">
    <property type="entry name" value="Oxoglu/Fe-dep_dioxygenase_dom"/>
</dbReference>
<reference evidence="8" key="2">
    <citation type="submission" date="2021-04" db="EMBL/GenBank/DDBJ databases">
        <authorList>
            <person name="Podell S."/>
        </authorList>
    </citation>
    <scope>NUCLEOTIDE SEQUENCE</scope>
    <source>
        <strain evidence="8">Hildebrandi</strain>
    </source>
</reference>
<keyword evidence="2" id="KW-0479">Metal-binding</keyword>
<dbReference type="InterPro" id="IPR044862">
    <property type="entry name" value="Pro_4_hyd_alph_FE2OG_OXY"/>
</dbReference>
<proteinExistence type="predicted"/>
<evidence type="ECO:0000256" key="6">
    <source>
        <dbReference type="SAM" id="MobiDB-lite"/>
    </source>
</evidence>
<keyword evidence="9" id="KW-1185">Reference proteome</keyword>
<dbReference type="InterPro" id="IPR021067">
    <property type="entry name" value="Glycosyltransferase"/>
</dbReference>
<dbReference type="EMBL" id="JAGRRH010000027">
    <property type="protein sequence ID" value="KAG7340611.1"/>
    <property type="molecule type" value="Genomic_DNA"/>
</dbReference>
<dbReference type="GO" id="GO:0016705">
    <property type="term" value="F:oxidoreductase activity, acting on paired donors, with incorporation or reduction of molecular oxygen"/>
    <property type="evidence" value="ECO:0007669"/>
    <property type="project" value="InterPro"/>
</dbReference>
<gene>
    <name evidence="8" type="ORF">IV203_024154</name>
</gene>
<evidence type="ECO:0000256" key="1">
    <source>
        <dbReference type="ARBA" id="ARBA00001961"/>
    </source>
</evidence>
<dbReference type="GO" id="GO:0005506">
    <property type="term" value="F:iron ion binding"/>
    <property type="evidence" value="ECO:0007669"/>
    <property type="project" value="InterPro"/>
</dbReference>
<dbReference type="GO" id="GO:0051213">
    <property type="term" value="F:dioxygenase activity"/>
    <property type="evidence" value="ECO:0007669"/>
    <property type="project" value="UniProtKB-KW"/>
</dbReference>
<comment type="caution">
    <text evidence="8">The sequence shown here is derived from an EMBL/GenBank/DDBJ whole genome shotgun (WGS) entry which is preliminary data.</text>
</comment>
<feature type="region of interest" description="Disordered" evidence="6">
    <location>
        <begin position="23"/>
        <end position="48"/>
    </location>
</feature>
<keyword evidence="5" id="KW-0408">Iron</keyword>
<feature type="domain" description="Fe2OG dioxygenase" evidence="7">
    <location>
        <begin position="220"/>
        <end position="340"/>
    </location>
</feature>
<evidence type="ECO:0000256" key="4">
    <source>
        <dbReference type="ARBA" id="ARBA00023002"/>
    </source>
</evidence>
<sequence length="736" mass="82829">MEATGLSEVGDVVLNTLMAQMDAESSNKDKMRSTKYDPVMNPENPSTTTCLSGWTSSFTERLFGARAEKSRVTFEEDVVVLDDAMSQEQSLGSRTNFCSSLLEELKESKLLDKLKPAKTKGERQSDALMDLLAKQGIVDSMQEPSLHQQSSVTNKNNIRGDNSIFVSREYRQGPNQHKFQKRHPLLHALIATISATIQQQVESHNQKPESTNATFCLDWNKTSVQVATYPGDGTCGYPRHCDRGQDSCKFEKSKNVQQETSASPSQRLLTAIYYLVEDDWDAVLDGGALRVFHDGDEDGDFTDIVPRQNRLVVFRSDCVEHQVLPSLRRSRTAITIWFYGTVKIESKMDSIATNGPFIDLPPPLPILSSDVSCRVSKIFVSMASYRDSETRPTLDAMFATSNHPNRIHCGIVLQLKDGESYDEDIWQQVESFPRPQQIRYLRLHARDAMGPCYARGLAQTLWRGEDYVLQIDAHMRFRPNWDVYLIQQCQKIIEQIRSDKVMLTTYPLGYTLPNNIPKNETRGTYLVPWKFDDQGMLRQCGRVVKRNDDTSFLPHKHYLYAGGFNFAPNRVIRDVPYDTMGLPHLFFGEELSMAVRLFTHGYELYAPMETVCYHLWSRGHRPTTSPTQDTLVQSQQRSTSQKRVMQQLLGESSVVGVPMGLGNDRTAAAFAERLKVDFANKILLQGCENGELTDADFASGATTASPMYQGSVEAKIAALDSKAKALVASFLSGISY</sequence>
<dbReference type="PROSITE" id="PS51471">
    <property type="entry name" value="FE2OG_OXY"/>
    <property type="match status" value="1"/>
</dbReference>
<comment type="cofactor">
    <cofactor evidence="1">
        <name>L-ascorbate</name>
        <dbReference type="ChEBI" id="CHEBI:38290"/>
    </cofactor>
</comment>
<name>A0A9K3KC24_9STRA</name>
<evidence type="ECO:0000313" key="9">
    <source>
        <dbReference type="Proteomes" id="UP000693970"/>
    </source>
</evidence>
<reference evidence="8" key="1">
    <citation type="journal article" date="2021" name="Sci. Rep.">
        <title>Diploid genomic architecture of Nitzschia inconspicua, an elite biomass production diatom.</title>
        <authorList>
            <person name="Oliver A."/>
            <person name="Podell S."/>
            <person name="Pinowska A."/>
            <person name="Traller J.C."/>
            <person name="Smith S.R."/>
            <person name="McClure R."/>
            <person name="Beliaev A."/>
            <person name="Bohutskyi P."/>
            <person name="Hill E.A."/>
            <person name="Rabines A."/>
            <person name="Zheng H."/>
            <person name="Allen L.Z."/>
            <person name="Kuo A."/>
            <person name="Grigoriev I.V."/>
            <person name="Allen A.E."/>
            <person name="Hazlebeck D."/>
            <person name="Allen E.E."/>
        </authorList>
    </citation>
    <scope>NUCLEOTIDE SEQUENCE</scope>
    <source>
        <strain evidence="8">Hildebrandi</strain>
    </source>
</reference>
<dbReference type="PANTHER" id="PTHR34496">
    <property type="entry name" value="GLCNAC TRANSFERASE-RELATED"/>
    <property type="match status" value="1"/>
</dbReference>
<dbReference type="GO" id="GO:0031418">
    <property type="term" value="F:L-ascorbic acid binding"/>
    <property type="evidence" value="ECO:0007669"/>
    <property type="project" value="InterPro"/>
</dbReference>
<dbReference type="InterPro" id="IPR006620">
    <property type="entry name" value="Pro_4_hyd_alph"/>
</dbReference>
<protein>
    <submittedName>
        <fullName evidence="8">Glycosyltransferase GlcNAc</fullName>
    </submittedName>
</protein>
<keyword evidence="3" id="KW-0223">Dioxygenase</keyword>
<dbReference type="SMART" id="SM00702">
    <property type="entry name" value="P4Hc"/>
    <property type="match status" value="1"/>
</dbReference>
<dbReference type="OrthoDB" id="76265at2759"/>
<evidence type="ECO:0000313" key="8">
    <source>
        <dbReference type="EMBL" id="KAG7340611.1"/>
    </source>
</evidence>
<accession>A0A9K3KC24</accession>
<dbReference type="PANTHER" id="PTHR34496:SF9">
    <property type="entry name" value="[SKP1-PROTEIN]-HYDROXYPROLINE N-ACETYLGLUCOSAMINYLTRANSFERASE"/>
    <property type="match status" value="1"/>
</dbReference>
<feature type="compositionally biased region" description="Basic and acidic residues" evidence="6">
    <location>
        <begin position="25"/>
        <end position="35"/>
    </location>
</feature>
<organism evidence="8 9">
    <name type="scientific">Nitzschia inconspicua</name>
    <dbReference type="NCBI Taxonomy" id="303405"/>
    <lineage>
        <taxon>Eukaryota</taxon>
        <taxon>Sar</taxon>
        <taxon>Stramenopiles</taxon>
        <taxon>Ochrophyta</taxon>
        <taxon>Bacillariophyta</taxon>
        <taxon>Bacillariophyceae</taxon>
        <taxon>Bacillariophycidae</taxon>
        <taxon>Bacillariales</taxon>
        <taxon>Bacillariaceae</taxon>
        <taxon>Nitzschia</taxon>
    </lineage>
</organism>
<evidence type="ECO:0000256" key="2">
    <source>
        <dbReference type="ARBA" id="ARBA00022723"/>
    </source>
</evidence>
<dbReference type="Pfam" id="PF13640">
    <property type="entry name" value="2OG-FeII_Oxy_3"/>
    <property type="match status" value="1"/>
</dbReference>
<evidence type="ECO:0000256" key="5">
    <source>
        <dbReference type="ARBA" id="ARBA00023004"/>
    </source>
</evidence>
<dbReference type="AlphaFoldDB" id="A0A9K3KC24"/>
<keyword evidence="4" id="KW-0560">Oxidoreductase</keyword>
<dbReference type="Pfam" id="PF11397">
    <property type="entry name" value="GlcNAc"/>
    <property type="match status" value="2"/>
</dbReference>
<evidence type="ECO:0000256" key="3">
    <source>
        <dbReference type="ARBA" id="ARBA00022964"/>
    </source>
</evidence>